<reference evidence="2 3" key="1">
    <citation type="journal article" date="2017" name="Mol. Biol. Evol.">
        <title>The 4-celled Tetrabaena socialis nuclear genome reveals the essential components for genetic control of cell number at the origin of multicellularity in the volvocine lineage.</title>
        <authorList>
            <person name="Featherston J."/>
            <person name="Arakaki Y."/>
            <person name="Hanschen E.R."/>
            <person name="Ferris P.J."/>
            <person name="Michod R.E."/>
            <person name="Olson B.J.S.C."/>
            <person name="Nozaki H."/>
            <person name="Durand P.M."/>
        </authorList>
    </citation>
    <scope>NUCLEOTIDE SEQUENCE [LARGE SCALE GENOMIC DNA]</scope>
    <source>
        <strain evidence="2 3">NIES-571</strain>
    </source>
</reference>
<dbReference type="AlphaFoldDB" id="A0A2J8AHI3"/>
<feature type="signal peptide" evidence="1">
    <location>
        <begin position="1"/>
        <end position="23"/>
    </location>
</feature>
<comment type="caution">
    <text evidence="2">The sequence shown here is derived from an EMBL/GenBank/DDBJ whole genome shotgun (WGS) entry which is preliminary data.</text>
</comment>
<dbReference type="OrthoDB" id="529546at2759"/>
<gene>
    <name evidence="2" type="ORF">TSOC_001142</name>
</gene>
<accession>A0A2J8AHI3</accession>
<evidence type="ECO:0000256" key="1">
    <source>
        <dbReference type="SAM" id="SignalP"/>
    </source>
</evidence>
<keyword evidence="3" id="KW-1185">Reference proteome</keyword>
<proteinExistence type="predicted"/>
<dbReference type="EMBL" id="PGGS01000018">
    <property type="protein sequence ID" value="PNH11966.1"/>
    <property type="molecule type" value="Genomic_DNA"/>
</dbReference>
<feature type="chain" id="PRO_5014317211" evidence="1">
    <location>
        <begin position="24"/>
        <end position="250"/>
    </location>
</feature>
<organism evidence="2 3">
    <name type="scientific">Tetrabaena socialis</name>
    <dbReference type="NCBI Taxonomy" id="47790"/>
    <lineage>
        <taxon>Eukaryota</taxon>
        <taxon>Viridiplantae</taxon>
        <taxon>Chlorophyta</taxon>
        <taxon>core chlorophytes</taxon>
        <taxon>Chlorophyceae</taxon>
        <taxon>CS clade</taxon>
        <taxon>Chlamydomonadales</taxon>
        <taxon>Tetrabaenaceae</taxon>
        <taxon>Tetrabaena</taxon>
    </lineage>
</organism>
<keyword evidence="1" id="KW-0732">Signal</keyword>
<dbReference type="Proteomes" id="UP000236333">
    <property type="component" value="Unassembled WGS sequence"/>
</dbReference>
<protein>
    <submittedName>
        <fullName evidence="2">Uncharacterized protein</fullName>
    </submittedName>
</protein>
<name>A0A2J8AHI3_9CHLO</name>
<evidence type="ECO:0000313" key="2">
    <source>
        <dbReference type="EMBL" id="PNH11966.1"/>
    </source>
</evidence>
<sequence length="250" mass="27055">MSAGGSRHSIARLLLLLLPCCRGAPAPPLMDTLLASSRLVDSAPPGSPAEAALLSHLADIARIAAAHQPILQHPYFSAVHLRAARFTSDLLRAYPALDEHNFDSWAQRATGFLAAYARGTRPVLQGGVRVEVPLPAFGGLPLLRRVLMAQLAAGWLVGLGRRLSERAAEAAEGLVRLLYDIHRESVVQRGVLEYLHISKSGGTSWHEAAGRNGCVHPDTLGKHVRGFGDEVRWVDQQVYRNLSRGSHSIL</sequence>
<evidence type="ECO:0000313" key="3">
    <source>
        <dbReference type="Proteomes" id="UP000236333"/>
    </source>
</evidence>